<keyword evidence="3" id="KW-1185">Reference proteome</keyword>
<accession>A0ABS1UIG5</accession>
<dbReference type="EMBL" id="JAETXL010000003">
    <property type="protein sequence ID" value="MBL6276133.1"/>
    <property type="molecule type" value="Genomic_DNA"/>
</dbReference>
<dbReference type="PANTHER" id="PTHR48104">
    <property type="entry name" value="METACASPASE-4"/>
    <property type="match status" value="1"/>
</dbReference>
<evidence type="ECO:0000313" key="3">
    <source>
        <dbReference type="Proteomes" id="UP000661193"/>
    </source>
</evidence>
<evidence type="ECO:0000259" key="1">
    <source>
        <dbReference type="Pfam" id="PF00656"/>
    </source>
</evidence>
<dbReference type="SUPFAM" id="SSF52129">
    <property type="entry name" value="Caspase-like"/>
    <property type="match status" value="1"/>
</dbReference>
<dbReference type="Gene3D" id="3.40.50.1460">
    <property type="match status" value="1"/>
</dbReference>
<name>A0ABS1UIG5_9ACTN</name>
<dbReference type="Proteomes" id="UP000661193">
    <property type="component" value="Unassembled WGS sequence"/>
</dbReference>
<reference evidence="2 3" key="1">
    <citation type="submission" date="2021-01" db="EMBL/GenBank/DDBJ databases">
        <title>Genome sequencing of Micromonospora fiedleri MG-37.</title>
        <authorList>
            <person name="Moreland P.E.J."/>
            <person name="Stach J.E.M."/>
        </authorList>
    </citation>
    <scope>NUCLEOTIDE SEQUENCE [LARGE SCALE GENOMIC DNA]</scope>
    <source>
        <strain evidence="2 3">MG-37</strain>
    </source>
</reference>
<evidence type="ECO:0000313" key="2">
    <source>
        <dbReference type="EMBL" id="MBL6276133.1"/>
    </source>
</evidence>
<dbReference type="PANTHER" id="PTHR48104:SF30">
    <property type="entry name" value="METACASPASE-1"/>
    <property type="match status" value="1"/>
</dbReference>
<feature type="domain" description="Peptidase C14 caspase" evidence="1">
    <location>
        <begin position="6"/>
        <end position="251"/>
    </location>
</feature>
<sequence>MTRRIFALLVGIDRYRAAGQLQGCHNDVLAVRDYLQVRAGVSDPRAIRLLANEDATRSAVIAGLREHLGQAGPGDTALFWFSGHGSWAAVPKELSHLEPSGQMQTLVCHDSRHDEVPDLYDKELLLLCDEIAGTGAHLAVVLDSCHSQSATRDLVRYAPASTTPPRLEALLPQLRRVLTRPPAQHVALAACRTDETAGETWADGRAYGLFSWSLLSAMRRLAPSATYRDLLVAARCEVERQSRQQVPQLEPVTPGIADQPFLGGRVTLPAIGIRMRRIRGEWEIDAGSCHGLSLPSAAQDVRVAVPGPLLREARIVRVHPERSVVEPLGWEPDEDTQYPVVLSRVPMPTVTVAVDGAHRSAADPVLTALASAGPGGGPSPHVRPVEGDAELLLDVRQPDRVHIRDADGFLLCPELTLDDGGRRTVLALEHLARVHQIKALVNPISRLTGAVGLELVETRPGEPTAPAHRPPLLPGGDGTLHLRYRWEQGTWRPPTVFIRMRNNSDRPLFFVLLNITERHRVHATLFAGDHVAPGHVGAALYGRAVEFTIPAGDPVQPGARTRDWLLLLAAEEQFSSAPFELPAIEDISADRRRSPLAVAGLLGRLGLAAVHRDAGAAGTGASDWITLAVPVVTEVPAGRGAHLAGERR</sequence>
<comment type="caution">
    <text evidence="2">The sequence shown here is derived from an EMBL/GenBank/DDBJ whole genome shotgun (WGS) entry which is preliminary data.</text>
</comment>
<dbReference type="RefSeq" id="WP_203220998.1">
    <property type="nucleotide sequence ID" value="NZ_JAETXL010000003.1"/>
</dbReference>
<dbReference type="InterPro" id="IPR011600">
    <property type="entry name" value="Pept_C14_caspase"/>
</dbReference>
<proteinExistence type="predicted"/>
<dbReference type="Pfam" id="PF00656">
    <property type="entry name" value="Peptidase_C14"/>
    <property type="match status" value="1"/>
</dbReference>
<dbReference type="InterPro" id="IPR050452">
    <property type="entry name" value="Metacaspase"/>
</dbReference>
<organism evidence="2 3">
    <name type="scientific">Micromonospora fiedleri</name>
    <dbReference type="NCBI Taxonomy" id="1157498"/>
    <lineage>
        <taxon>Bacteria</taxon>
        <taxon>Bacillati</taxon>
        <taxon>Actinomycetota</taxon>
        <taxon>Actinomycetes</taxon>
        <taxon>Micromonosporales</taxon>
        <taxon>Micromonosporaceae</taxon>
        <taxon>Micromonospora</taxon>
    </lineage>
</organism>
<dbReference type="InterPro" id="IPR029030">
    <property type="entry name" value="Caspase-like_dom_sf"/>
</dbReference>
<gene>
    <name evidence="2" type="ORF">JMF97_08165</name>
</gene>
<protein>
    <submittedName>
        <fullName evidence="2">Caspase family protein</fullName>
    </submittedName>
</protein>